<proteinExistence type="predicted"/>
<feature type="non-terminal residue" evidence="1">
    <location>
        <position position="1"/>
    </location>
</feature>
<reference evidence="1 2" key="1">
    <citation type="journal article" date="2021" name="Elife">
        <title>Chloroplast acquisition without the gene transfer in kleptoplastic sea slugs, Plakobranchus ocellatus.</title>
        <authorList>
            <person name="Maeda T."/>
            <person name="Takahashi S."/>
            <person name="Yoshida T."/>
            <person name="Shimamura S."/>
            <person name="Takaki Y."/>
            <person name="Nagai Y."/>
            <person name="Toyoda A."/>
            <person name="Suzuki Y."/>
            <person name="Arimoto A."/>
            <person name="Ishii H."/>
            <person name="Satoh N."/>
            <person name="Nishiyama T."/>
            <person name="Hasebe M."/>
            <person name="Maruyama T."/>
            <person name="Minagawa J."/>
            <person name="Obokata J."/>
            <person name="Shigenobu S."/>
        </authorList>
    </citation>
    <scope>NUCLEOTIDE SEQUENCE [LARGE SCALE GENOMIC DNA]</scope>
</reference>
<keyword evidence="2" id="KW-1185">Reference proteome</keyword>
<organism evidence="1 2">
    <name type="scientific">Plakobranchus ocellatus</name>
    <dbReference type="NCBI Taxonomy" id="259542"/>
    <lineage>
        <taxon>Eukaryota</taxon>
        <taxon>Metazoa</taxon>
        <taxon>Spiralia</taxon>
        <taxon>Lophotrochozoa</taxon>
        <taxon>Mollusca</taxon>
        <taxon>Gastropoda</taxon>
        <taxon>Heterobranchia</taxon>
        <taxon>Euthyneura</taxon>
        <taxon>Panpulmonata</taxon>
        <taxon>Sacoglossa</taxon>
        <taxon>Placobranchoidea</taxon>
        <taxon>Plakobranchidae</taxon>
        <taxon>Plakobranchus</taxon>
    </lineage>
</organism>
<comment type="caution">
    <text evidence="1">The sequence shown here is derived from an EMBL/GenBank/DDBJ whole genome shotgun (WGS) entry which is preliminary data.</text>
</comment>
<evidence type="ECO:0000313" key="2">
    <source>
        <dbReference type="Proteomes" id="UP000735302"/>
    </source>
</evidence>
<feature type="non-terminal residue" evidence="1">
    <location>
        <position position="65"/>
    </location>
</feature>
<name>A0AAV3YML8_9GAST</name>
<dbReference type="Proteomes" id="UP000735302">
    <property type="component" value="Unassembled WGS sequence"/>
</dbReference>
<protein>
    <submittedName>
        <fullName evidence="1">Uncharacterized protein</fullName>
    </submittedName>
</protein>
<evidence type="ECO:0000313" key="1">
    <source>
        <dbReference type="EMBL" id="GFN83592.1"/>
    </source>
</evidence>
<gene>
    <name evidence="1" type="ORF">PoB_001009800</name>
</gene>
<sequence>LICLSTYSESVTTIKLVCSCYKARGDGCLLIVGSGVLLQLLSTEQRKTHKRLDKKDMRKACQLVE</sequence>
<accession>A0AAV3YML8</accession>
<dbReference type="EMBL" id="BLXT01001209">
    <property type="protein sequence ID" value="GFN83592.1"/>
    <property type="molecule type" value="Genomic_DNA"/>
</dbReference>
<dbReference type="AlphaFoldDB" id="A0AAV3YML8"/>